<evidence type="ECO:0000256" key="1">
    <source>
        <dbReference type="SAM" id="Phobius"/>
    </source>
</evidence>
<keyword evidence="3" id="KW-1185">Reference proteome</keyword>
<organism evidence="2 3">
    <name type="scientific">[Actinomadura] parvosata subsp. kistnae</name>
    <dbReference type="NCBI Taxonomy" id="1909395"/>
    <lineage>
        <taxon>Bacteria</taxon>
        <taxon>Bacillati</taxon>
        <taxon>Actinomycetota</taxon>
        <taxon>Actinomycetes</taxon>
        <taxon>Streptosporangiales</taxon>
        <taxon>Streptosporangiaceae</taxon>
        <taxon>Nonomuraea</taxon>
    </lineage>
</organism>
<protein>
    <submittedName>
        <fullName evidence="2">Uncharacterized protein</fullName>
    </submittedName>
</protein>
<evidence type="ECO:0000313" key="3">
    <source>
        <dbReference type="Proteomes" id="UP000190797"/>
    </source>
</evidence>
<reference evidence="3" key="1">
    <citation type="journal article" date="2017" name="Med. Chem. Commun.">
        <title>Nonomuraea sp. ATCC 55076 harbours the largest actinomycete chromosome to date and the kistamicin biosynthetic gene cluster.</title>
        <authorList>
            <person name="Nazari B."/>
            <person name="Forneris C.C."/>
            <person name="Gibson M.I."/>
            <person name="Moon K."/>
            <person name="Schramma K.R."/>
            <person name="Seyedsayamdost M.R."/>
        </authorList>
    </citation>
    <scope>NUCLEOTIDE SEQUENCE [LARGE SCALE GENOMIC DNA]</scope>
    <source>
        <strain evidence="3">ATCC 55076</strain>
    </source>
</reference>
<feature type="transmembrane region" description="Helical" evidence="1">
    <location>
        <begin position="108"/>
        <end position="129"/>
    </location>
</feature>
<keyword evidence="1" id="KW-0472">Membrane</keyword>
<keyword evidence="1" id="KW-0812">Transmembrane</keyword>
<dbReference type="KEGG" id="noa:BKM31_15860"/>
<sequence>MSGDHPGTRPDYTRRPPLSGLVRLSASLANLTVAINRCGQSLRSLHRTFRHLDLRSTVEPGLRDTIRDAVPDRSAISDEHIDKIAQAVAARAQAQALLDRPRQHRREWWLLLVGLVAGALVSVPIGIWINHIS</sequence>
<name>A0A1U9ZXQ3_9ACTN</name>
<evidence type="ECO:0000313" key="2">
    <source>
        <dbReference type="EMBL" id="AQZ62736.1"/>
    </source>
</evidence>
<dbReference type="EMBL" id="CP017717">
    <property type="protein sequence ID" value="AQZ62736.1"/>
    <property type="molecule type" value="Genomic_DNA"/>
</dbReference>
<dbReference type="Proteomes" id="UP000190797">
    <property type="component" value="Chromosome"/>
</dbReference>
<gene>
    <name evidence="2" type="ORF">BKM31_15860</name>
</gene>
<accession>A0A1U9ZXQ3</accession>
<dbReference type="AlphaFoldDB" id="A0A1U9ZXQ3"/>
<proteinExistence type="predicted"/>
<keyword evidence="1" id="KW-1133">Transmembrane helix</keyword>